<keyword evidence="3" id="KW-1185">Reference proteome</keyword>
<evidence type="ECO:0000256" key="1">
    <source>
        <dbReference type="SAM" id="MobiDB-lite"/>
    </source>
</evidence>
<feature type="region of interest" description="Disordered" evidence="1">
    <location>
        <begin position="1"/>
        <end position="115"/>
    </location>
</feature>
<name>A9V1G2_MONBE</name>
<reference evidence="2 3" key="1">
    <citation type="journal article" date="2008" name="Nature">
        <title>The genome of the choanoflagellate Monosiga brevicollis and the origin of metazoans.</title>
        <authorList>
            <consortium name="JGI Sequencing"/>
            <person name="King N."/>
            <person name="Westbrook M.J."/>
            <person name="Young S.L."/>
            <person name="Kuo A."/>
            <person name="Abedin M."/>
            <person name="Chapman J."/>
            <person name="Fairclough S."/>
            <person name="Hellsten U."/>
            <person name="Isogai Y."/>
            <person name="Letunic I."/>
            <person name="Marr M."/>
            <person name="Pincus D."/>
            <person name="Putnam N."/>
            <person name="Rokas A."/>
            <person name="Wright K.J."/>
            <person name="Zuzow R."/>
            <person name="Dirks W."/>
            <person name="Good M."/>
            <person name="Goodstein D."/>
            <person name="Lemons D."/>
            <person name="Li W."/>
            <person name="Lyons J.B."/>
            <person name="Morris A."/>
            <person name="Nichols S."/>
            <person name="Richter D.J."/>
            <person name="Salamov A."/>
            <person name="Bork P."/>
            <person name="Lim W.A."/>
            <person name="Manning G."/>
            <person name="Miller W.T."/>
            <person name="McGinnis W."/>
            <person name="Shapiro H."/>
            <person name="Tjian R."/>
            <person name="Grigoriev I.V."/>
            <person name="Rokhsar D."/>
        </authorList>
    </citation>
    <scope>NUCLEOTIDE SEQUENCE [LARGE SCALE GENOMIC DNA]</scope>
    <source>
        <strain evidence="3">MX1 / ATCC 50154</strain>
    </source>
</reference>
<sequence>MQQFELQARPMAFHHSLHRSSHPSTAATRRRLYRSDLTPSSRKSHRSRPAQQLISAGQPGELGNALPSTLPTPTKHETAVAPAAGLALPTRPATARATDRHGLTTRATGRARAPRDVGTHQTVVNVTSVAAFLEHERLTRGLGLGLAWSREVLLQPLPPAQLEVQRCITIHDFVAAPGILPSRQDARTFTTDMDHDHKSQQPKQAAYSQAQDRVCFVLTLHTSPTKAMPQPARKEDDQPAHQPKRTPLHVIFVTRDHYLAMLKAHQNTGMLGWFAQEFPGYLVNKWMQLAIMANNAVPADRCVRIWPQGRCMKLLPQEYYQMIHLLPQRCPGLNLTVPPIKPVTPESDLPSDTCQANPIAARFHAALTDVARLTAKRAASPTDEPWHAIMNSLDSNLLRQSDRTDDNGQPDPKRVAHITLVSATHDGHDGGNETSDRPLTAVELNRADVDNSVEFACLPGPHRYMMDSFRRFLADQLPSRKRTSSCTSTSSSETVATTSSA</sequence>
<dbReference type="InParanoid" id="A9V1G2"/>
<feature type="region of interest" description="Disordered" evidence="1">
    <location>
        <begin position="480"/>
        <end position="501"/>
    </location>
</feature>
<evidence type="ECO:0000313" key="3">
    <source>
        <dbReference type="Proteomes" id="UP000001357"/>
    </source>
</evidence>
<evidence type="ECO:0000313" key="2">
    <source>
        <dbReference type="EMBL" id="EDQ88561.1"/>
    </source>
</evidence>
<organism evidence="2 3">
    <name type="scientific">Monosiga brevicollis</name>
    <name type="common">Choanoflagellate</name>
    <dbReference type="NCBI Taxonomy" id="81824"/>
    <lineage>
        <taxon>Eukaryota</taxon>
        <taxon>Choanoflagellata</taxon>
        <taxon>Craspedida</taxon>
        <taxon>Salpingoecidae</taxon>
        <taxon>Monosiga</taxon>
    </lineage>
</organism>
<dbReference type="KEGG" id="mbr:MONBRDRAFT_32748"/>
<dbReference type="GeneID" id="5891903"/>
<feature type="compositionally biased region" description="Low complexity" evidence="1">
    <location>
        <begin position="86"/>
        <end position="96"/>
    </location>
</feature>
<protein>
    <submittedName>
        <fullName evidence="2">Uncharacterized protein</fullName>
    </submittedName>
</protein>
<gene>
    <name evidence="2" type="ORF">MONBRDRAFT_32748</name>
</gene>
<dbReference type="RefSeq" id="XP_001746665.1">
    <property type="nucleotide sequence ID" value="XM_001746613.1"/>
</dbReference>
<dbReference type="AlphaFoldDB" id="A9V1G2"/>
<proteinExistence type="predicted"/>
<feature type="compositionally biased region" description="Low complexity" evidence="1">
    <location>
        <begin position="484"/>
        <end position="501"/>
    </location>
</feature>
<dbReference type="Proteomes" id="UP000001357">
    <property type="component" value="Unassembled WGS sequence"/>
</dbReference>
<accession>A9V1G2</accession>
<dbReference type="EMBL" id="CH991554">
    <property type="protein sequence ID" value="EDQ88561.1"/>
    <property type="molecule type" value="Genomic_DNA"/>
</dbReference>